<feature type="compositionally biased region" description="Basic and acidic residues" evidence="1">
    <location>
        <begin position="1265"/>
        <end position="1284"/>
    </location>
</feature>
<evidence type="ECO:0000256" key="1">
    <source>
        <dbReference type="SAM" id="MobiDB-lite"/>
    </source>
</evidence>
<reference evidence="2" key="1">
    <citation type="submission" date="2020-03" db="EMBL/GenBank/DDBJ databases">
        <title>A high-quality chromosome-level genome assembly of a woody plant with both climbing and erect habits, Rhamnella rubrinervis.</title>
        <authorList>
            <person name="Lu Z."/>
            <person name="Yang Y."/>
            <person name="Zhu X."/>
            <person name="Sun Y."/>
        </authorList>
    </citation>
    <scope>NUCLEOTIDE SEQUENCE</scope>
    <source>
        <strain evidence="2">BYM</strain>
        <tissue evidence="2">Leaf</tissue>
    </source>
</reference>
<dbReference type="OrthoDB" id="1154973at2759"/>
<evidence type="ECO:0000313" key="2">
    <source>
        <dbReference type="EMBL" id="KAF3445491.1"/>
    </source>
</evidence>
<keyword evidence="3" id="KW-1185">Reference proteome</keyword>
<name>A0A8K0MGX7_9ROSA</name>
<feature type="compositionally biased region" description="Polar residues" evidence="1">
    <location>
        <begin position="427"/>
        <end position="439"/>
    </location>
</feature>
<feature type="region of interest" description="Disordered" evidence="1">
    <location>
        <begin position="1790"/>
        <end position="1811"/>
    </location>
</feature>
<feature type="compositionally biased region" description="Acidic residues" evidence="1">
    <location>
        <begin position="1109"/>
        <end position="1124"/>
    </location>
</feature>
<feature type="compositionally biased region" description="Basic and acidic residues" evidence="1">
    <location>
        <begin position="2153"/>
        <end position="2174"/>
    </location>
</feature>
<feature type="region of interest" description="Disordered" evidence="1">
    <location>
        <begin position="1254"/>
        <end position="1288"/>
    </location>
</feature>
<proteinExistence type="predicted"/>
<feature type="region of interest" description="Disordered" evidence="1">
    <location>
        <begin position="397"/>
        <end position="439"/>
    </location>
</feature>
<gene>
    <name evidence="2" type="ORF">FNV43_RR10667</name>
</gene>
<dbReference type="EMBL" id="VOIH02000005">
    <property type="protein sequence ID" value="KAF3445491.1"/>
    <property type="molecule type" value="Genomic_DNA"/>
</dbReference>
<feature type="compositionally biased region" description="Polar residues" evidence="1">
    <location>
        <begin position="1388"/>
        <end position="1397"/>
    </location>
</feature>
<evidence type="ECO:0000313" key="3">
    <source>
        <dbReference type="Proteomes" id="UP000796880"/>
    </source>
</evidence>
<protein>
    <submittedName>
        <fullName evidence="2">Uncharacterized protein</fullName>
    </submittedName>
</protein>
<feature type="compositionally biased region" description="Basic and acidic residues" evidence="1">
    <location>
        <begin position="1398"/>
        <end position="1419"/>
    </location>
</feature>
<feature type="compositionally biased region" description="Polar residues" evidence="1">
    <location>
        <begin position="88"/>
        <end position="97"/>
    </location>
</feature>
<comment type="caution">
    <text evidence="2">The sequence shown here is derived from an EMBL/GenBank/DDBJ whole genome shotgun (WGS) entry which is preliminary data.</text>
</comment>
<feature type="region of interest" description="Disordered" evidence="1">
    <location>
        <begin position="1099"/>
        <end position="1133"/>
    </location>
</feature>
<organism evidence="2 3">
    <name type="scientific">Rhamnella rubrinervis</name>
    <dbReference type="NCBI Taxonomy" id="2594499"/>
    <lineage>
        <taxon>Eukaryota</taxon>
        <taxon>Viridiplantae</taxon>
        <taxon>Streptophyta</taxon>
        <taxon>Embryophyta</taxon>
        <taxon>Tracheophyta</taxon>
        <taxon>Spermatophyta</taxon>
        <taxon>Magnoliopsida</taxon>
        <taxon>eudicotyledons</taxon>
        <taxon>Gunneridae</taxon>
        <taxon>Pentapetalae</taxon>
        <taxon>rosids</taxon>
        <taxon>fabids</taxon>
        <taxon>Rosales</taxon>
        <taxon>Rhamnaceae</taxon>
        <taxon>rhamnoid group</taxon>
        <taxon>Rhamneae</taxon>
        <taxon>Rhamnella</taxon>
    </lineage>
</organism>
<sequence length="2534" mass="277816">MDFHGMKRKGLQALCKKHGIPANLTNREMADRLALLLKENEKPMTKGQSGLKNLGDTEGEIDSVIVTEKVIKKVRFSPENQTFIFVSSDTESSSDHNYNPKKRLRKRKSMSKLESTKQVVRDKNVKKAETSAKIMDSKLRVTRSRVQRVVGTDAEMVFFPPATKNRGRGRRENVDVCDKPPPIADLVDKDDGYEASAKSRGGLIKRQLRSTDVVIEADEKACDGELAPLRENSILKASKKTRNVKASDGVVLVDQIFEDNVLAGEAAKPEKVPKRSKGNLSKGKGCNSLNEDLDEIGIGRRSSRSRKVDGKDFAVECESGIHEVQIENQKALQLEEPVKGLGKNISRCKSNGRVQNEILALECIERGQLVKGSRKRSIPNGPLRRSQRHTASLSFAATAGGELRTQENVGSMKLSKKGPPEADANVAQPSKQSSWNASRNFSVVNSKEVVGTADGVRKDLQMKQCEEQISAEESSISVHEPVTNKPLRRSSRNVSKSKIVEVTNRKDRAAAKNKQSKARMKIVVEEGSLGKSSLPLDSDFYCEKKVKEMSVKKRKGFKRKSVAISQLGSADVSALNSGKKGSKQKSVAISQLVSAELSALNSGKKGSKRKSVPISQLGSAEVSGLNSGKKGFKRKSIAISLLGSTEVTALNSGKSGATCTTSDLADQVYASAELQGVSIFQEKRDSISEVVFNEKESIIEEEQKEILFMDNKEDMDDQSCHSFNPRGESGDGKWFEQENAEPVAYSIKINNVVSCGFISPVNEYAGLKIEESSMEKHINPCNDKVDDLSADSKTDVQGHQNLLELDANGNFDSVQEETVRDDHLSELGGSCESERSSEKFFNEAEKLHGLVPCDINGITQIDVDATGTAGSGADTHLEIINWGDTTTSPFTMEEESEEAFNNGIVSAVEKVVCEGFEENLMLGGRTFQELDLKDGQATVEKKQEVSDGCLDNVSQEAKTKYMDKIDDDIIDSRTTQEERGIDVDKYVLQLENGYPLLSEREKFINFHEVVDAADEKAIEASVIICSDREIEKHAVEEEEPGVLPHLTWEKFQYQECESPGSSKEVVPVDCKTEASNEIQTALLMDQIKCDDLHIDISDPGAADRLMPMNDEDNIEDSDGKDDDDLNSKDDCSEIEKEYNLDAVTELNLEKMDDYLVNEGVTDVNDTEASLEICSYHDIEKYATEEVDQGSLSSLMSEKLPLQKECEYRGASDEVVPVDCKKEASNEIQTALQMDQANFAGLHIDISDRSAADHLMPLDNEDNDGKEDGDLNSKDGFSKTKKEDNLDGTTDVTLKNVGGVTDANDGNGVFLLNVANEYVRAVPVAADMECIYEISTSKSINNDSKWISENSAEVKLSPDATCDQPETFSSRSIGSVVRISSLGDECGSNKPSEGNRNGTIEKEAVVDDREEDTTQRESRFLKNNGDLSDTREDVNVDNNATCQESAEELLDDINGGVRDSAFMNGNEGMISNKPSNGNGSEYNAKVAEQVLGSPALVEMPVHFSLPPVSATAYFDGFVVENNARTSLEAVNEQLDGHGNVLTETGLLYSDDRLDLNHLFDSNSTRCKSNSKETGEETGVKDLENVAVSSGESKNLMDCGKNVSTKNHEMNVECSAVSPVTASFRHENKAVEYDAELALFTSCELNVFAEDWKRDKFDDINLRTSNATLISEAHEVNEGREIDASIVNVLTEGHCDHEHSMVEEVKKLKLNHLVASDEPSGENGEPKEQGSVPVITQELVDCERHKPECVEFENPIEATVFDSSNFAASDKPTANCCATELKLLENHVKPAGDGKHEHHIDTSISGKLIPGGGESSTTIQENIGCETLMDELVDGKNSYTSMCKLRTAGAADINGYDCATVEDAQEDSIAKPGLEKMFPDRENKAHAMTSGTADMEEIENGAPVLPLNSMGDDTTLTKHGIEFSKISDAAPGASNEIMSSDYEDQGRPNDTIQATTQVREPKFGSLQKQREVFSYPDKSASISSDSCLFWDGKAANKEENVGKAVGHLNAHVIFYDESNDNVDGVLEVTAGDVNDHYVEKQLLERNDNGPGPLLVNSHEINIYTNDEGGDESSDGRIGFENVEDSTKLLGKQLISPCRLNNCCLWGEKSAYVKSFADTPSGRTVSGSGKEYECHPYRSCTRNDSEATEMANEDTGFDHEKMDPVRGDSEPGNDKTVEGQNGNKGINDGAYGFAVETIARTSLEAVNKQLDGDRDVLKETGLPDSNDRLDLTNLFDSISTGSKSKSKVTGEELDLQDLENMAISSGESKDFLDFEKNVSTMKHELNVECSAVTASRPEVGKRDEFEEVNTRTLNTTSTSETHEGNKVGEIDASIAKVVIEEHCDREPNMVEEVEKLKHTHLTASDEPSCENEGAGTKEQGGVSVITQELVHCQHHKSESVEFQNSIETTEINGNKFAASDKATAECCATDSKLLENHENPTDEAVASESIQALQPKLKTHSHQENSLEAKLLRNISYSAMPIRKSNKDCLIPRTPKSLRKIHDMKENFLNAKREQVENITATKTLVKRRALGDLQKD</sequence>
<feature type="region of interest" description="Disordered" evidence="1">
    <location>
        <begin position="88"/>
        <end position="116"/>
    </location>
</feature>
<feature type="region of interest" description="Disordered" evidence="1">
    <location>
        <begin position="470"/>
        <end position="495"/>
    </location>
</feature>
<accession>A0A8K0MGX7</accession>
<feature type="compositionally biased region" description="Basic residues" evidence="1">
    <location>
        <begin position="99"/>
        <end position="110"/>
    </location>
</feature>
<dbReference type="Proteomes" id="UP000796880">
    <property type="component" value="Unassembled WGS sequence"/>
</dbReference>
<feature type="compositionally biased region" description="Basic and acidic residues" evidence="1">
    <location>
        <begin position="1790"/>
        <end position="1799"/>
    </location>
</feature>
<feature type="region of interest" description="Disordered" evidence="1">
    <location>
        <begin position="1383"/>
        <end position="1432"/>
    </location>
</feature>
<feature type="region of interest" description="Disordered" evidence="1">
    <location>
        <begin position="2140"/>
        <end position="2181"/>
    </location>
</feature>